<evidence type="ECO:0000256" key="1">
    <source>
        <dbReference type="SAM" id="MobiDB-lite"/>
    </source>
</evidence>
<protein>
    <submittedName>
        <fullName evidence="2">Uncharacterized protein</fullName>
    </submittedName>
</protein>
<dbReference type="Proteomes" id="UP000006591">
    <property type="component" value="Chromosome 1"/>
</dbReference>
<reference evidence="2" key="1">
    <citation type="submission" date="2015-04" db="UniProtKB">
        <authorList>
            <consortium name="EnsemblPlants"/>
        </authorList>
    </citation>
    <scope>IDENTIFICATION</scope>
    <source>
        <strain evidence="2">SL10</strain>
    </source>
</reference>
<evidence type="ECO:0000313" key="2">
    <source>
        <dbReference type="EnsemblPlants" id="ONIVA01G14260.2"/>
    </source>
</evidence>
<proteinExistence type="predicted"/>
<reference evidence="2" key="2">
    <citation type="submission" date="2018-04" db="EMBL/GenBank/DDBJ databases">
        <title>OnivRS2 (Oryza nivara Reference Sequence Version 2).</title>
        <authorList>
            <person name="Zhang J."/>
            <person name="Kudrna D."/>
            <person name="Lee S."/>
            <person name="Talag J."/>
            <person name="Rajasekar S."/>
            <person name="Welchert J."/>
            <person name="Hsing Y.-I."/>
            <person name="Wing R.A."/>
        </authorList>
    </citation>
    <scope>NUCLEOTIDE SEQUENCE [LARGE SCALE GENOMIC DNA]</scope>
</reference>
<dbReference type="Gramene" id="ONIVA01G14260.2">
    <property type="protein sequence ID" value="ONIVA01G14260.2"/>
    <property type="gene ID" value="ONIVA01G14260"/>
</dbReference>
<dbReference type="AlphaFoldDB" id="A0A0E0FKB5"/>
<keyword evidence="3" id="KW-1185">Reference proteome</keyword>
<feature type="region of interest" description="Disordered" evidence="1">
    <location>
        <begin position="41"/>
        <end position="78"/>
    </location>
</feature>
<evidence type="ECO:0000313" key="3">
    <source>
        <dbReference type="Proteomes" id="UP000006591"/>
    </source>
</evidence>
<sequence length="244" mass="26841">MRSLRILSTPTAQRSSAPFIAHCLPLPYLCSVQVVPGIPVSHPPPPSHRRSRLSSTSMGSLDLGAAQEDRRHSRRRTRSSSGFLLLPCRMGLLAGDILPSHPQVTPSIPRCCHTLSHSSPCPLPDRLVWIPEVGVLYRVGIYYTFFIFARYGSTAGHAGDEVVPLPHRPQLEPTSSPSAAADGAEVIPSCRRRRQTPALPQWWQLDGSQEKQGKRKGAKRQGKWTMSYNDSVATDRCPLAYCSG</sequence>
<feature type="region of interest" description="Disordered" evidence="1">
    <location>
        <begin position="204"/>
        <end position="224"/>
    </location>
</feature>
<dbReference type="EnsemblPlants" id="ONIVA01G14260.2">
    <property type="protein sequence ID" value="ONIVA01G14260.2"/>
    <property type="gene ID" value="ONIVA01G14260"/>
</dbReference>
<feature type="region of interest" description="Disordered" evidence="1">
    <location>
        <begin position="167"/>
        <end position="187"/>
    </location>
</feature>
<accession>A0A0E0FKB5</accession>
<organism evidence="2">
    <name type="scientific">Oryza nivara</name>
    <name type="common">Indian wild rice</name>
    <name type="synonym">Oryza sativa f. spontanea</name>
    <dbReference type="NCBI Taxonomy" id="4536"/>
    <lineage>
        <taxon>Eukaryota</taxon>
        <taxon>Viridiplantae</taxon>
        <taxon>Streptophyta</taxon>
        <taxon>Embryophyta</taxon>
        <taxon>Tracheophyta</taxon>
        <taxon>Spermatophyta</taxon>
        <taxon>Magnoliopsida</taxon>
        <taxon>Liliopsida</taxon>
        <taxon>Poales</taxon>
        <taxon>Poaceae</taxon>
        <taxon>BOP clade</taxon>
        <taxon>Oryzoideae</taxon>
        <taxon>Oryzeae</taxon>
        <taxon>Oryzinae</taxon>
        <taxon>Oryza</taxon>
    </lineage>
</organism>
<name>A0A0E0FKB5_ORYNI</name>
<feature type="compositionally biased region" description="Basic residues" evidence="1">
    <location>
        <begin position="213"/>
        <end position="222"/>
    </location>
</feature>